<dbReference type="KEGG" id="phv:HU739_014445"/>
<protein>
    <submittedName>
        <fullName evidence="1">Type III effector 1</fullName>
    </submittedName>
</protein>
<dbReference type="RefSeq" id="WP_186547489.1">
    <property type="nucleotide sequence ID" value="NZ_CP077091.1"/>
</dbReference>
<name>A0A9E6TEX3_9PSED</name>
<gene>
    <name evidence="1" type="ORF">HU739_014445</name>
</gene>
<reference evidence="1 2" key="2">
    <citation type="journal article" date="2021" name="Microorganisms">
        <title>The Ever-Expanding Pseudomonas Genus: Description of 43 New Species and Partition of the Pseudomonas putida Group.</title>
        <authorList>
            <person name="Girard L."/>
            <person name="Lood C."/>
            <person name="Hofte M."/>
            <person name="Vandamme P."/>
            <person name="Rokni-Zadeh H."/>
            <person name="van Noort V."/>
            <person name="Lavigne R."/>
            <person name="De Mot R."/>
        </authorList>
    </citation>
    <scope>NUCLEOTIDE SEQUENCE [LARGE SCALE GENOMIC DNA]</scope>
    <source>
        <strain evidence="1 2">SWRI65</strain>
    </source>
</reference>
<dbReference type="Proteomes" id="UP000631521">
    <property type="component" value="Chromosome"/>
</dbReference>
<evidence type="ECO:0000313" key="1">
    <source>
        <dbReference type="EMBL" id="QXI15124.1"/>
    </source>
</evidence>
<sequence>MTDQQGIAGDTLPTTTEPAGTAQEVLLRVTRWQVMTDKRLGSQMTLLEAIEHFALIELRIHYPDGVIDPGFVISLVDAVLQKLIDGKPLIFVAVRDAPYRWPGGADPGLPADRRETVIRTVDTVAAYCLEQYKQYLHDHWQTKELEPRFDRMIERKLQRYIDDIEKLFHPEQLAGLTAARLRDRIEKIQERGARRYRLTSLASPRERKIIEALAFEQLPHWLRVLKEPDRRLLHDHQEQTMQAQAVLDNLLEGYGSLQAYARQRAIDFIQLQLDMQVEPDTTLVRLAWRSAVGERTQNRSLTELLAGGPIGRDFASVAGLASDTPLRNQPLESPFIADMLATQDLPTDYHHELVRQYEREDVKEALSAWFSQRLKQSAFVARCAGHLSVADHERLEQVWDGEASVTRLRVCGLTLPNGMKCADLLLFYREEAAGGVNDLLLYAPNKPDGQEWVRLPSLMELSGELWGWTQTESGREYLLRQLSPATGDKARAYLFSVSNDPRLWGMSRDIRRGTKTFVDCADDAAQMGLANNLKQVEQDHSPGWYAALGLEARRRISSLNQELEVHQQVLSELLTGYEVFVDFAKRTIAEAITPYLRSRNVLEPVDPATVLIDHSEPGNDYKSKVSSLLDLAIYGYDENRGINHPDRGVRSSVGQDLSQLRSAELALYLRRAYLGDAYAKEIRGKYLESGDPAYDSRRYAYRNVLLSKMDRDLRVARSKDQILETAYIALVRQVSRLSNGELPSGRGSGASIVAHDGVFRFAIRGHIVLGVYVFVWFDPDAASWLYMPDAPDGVTFRRYESFCGETTGALNDYVMSRVATGARQAVSRYLRALTAKNMHVDTLYEWQRVGDCRGEFNACIERAVTDVADITTSRAEVIEKQVVKGLVFAAAPFCIVFPPFALLLDAAFIAASVTQALGAHQEGDTDAALLHWLEASWGALFAMVGAGSAIKLLGQALRSLKQTVRPISLLAERLKSGAPARTKETLPMVREVRFKPKQAVAKAPERLQRVTDDSVFFGTWRSAPSTTQAQPAYYIRHKGKYYQVKKNPHFDGLSLIDAQRPNAIYNRPIRLTPRGKWTHERVGLRGGNDTVRNLGSITDLREAFPGRVSPDPVRGALQGEAVVAKLVDGAADNYLFSVNAQTCVVASLYNPATKIGAVIHIDHNIRSLIKARVDDVVKRIGGEAKDVRATLVGGDWLFGGDIGGVIRSELRRNGVRPTWDYWSYSLCVGNTFGVSLNLRNGVTTVFKHSMDSVRELYNPLSRAAHTLPAHMPADNLSQRVLRVEARVASTPLYENRPGVVVDKNGKAVTSEMIHDQAFALVLL</sequence>
<keyword evidence="2" id="KW-1185">Reference proteome</keyword>
<evidence type="ECO:0000313" key="2">
    <source>
        <dbReference type="Proteomes" id="UP000631521"/>
    </source>
</evidence>
<accession>A0A9E6TEX3</accession>
<organism evidence="1 2">
    <name type="scientific">Pseudomonas hamedanensis</name>
    <dbReference type="NCBI Taxonomy" id="2745504"/>
    <lineage>
        <taxon>Bacteria</taxon>
        <taxon>Pseudomonadati</taxon>
        <taxon>Pseudomonadota</taxon>
        <taxon>Gammaproteobacteria</taxon>
        <taxon>Pseudomonadales</taxon>
        <taxon>Pseudomonadaceae</taxon>
        <taxon>Pseudomonas</taxon>
    </lineage>
</organism>
<proteinExistence type="predicted"/>
<dbReference type="EMBL" id="CP077091">
    <property type="protein sequence ID" value="QXI15124.1"/>
    <property type="molecule type" value="Genomic_DNA"/>
</dbReference>
<reference evidence="1 2" key="1">
    <citation type="journal article" date="2020" name="Microorganisms">
        <title>Reliable Identification of Environmental Pseudomonas Isolates Using the rpoD Gene.</title>
        <authorList>
            <consortium name="The Broad Institute Genome Sequencing Platform"/>
            <person name="Girard L."/>
            <person name="Lood C."/>
            <person name="Rokni-Zadeh H."/>
            <person name="van Noort V."/>
            <person name="Lavigne R."/>
            <person name="De Mot R."/>
        </authorList>
    </citation>
    <scope>NUCLEOTIDE SEQUENCE [LARGE SCALE GENOMIC DNA]</scope>
    <source>
        <strain evidence="1 2">SWRI65</strain>
    </source>
</reference>